<comment type="caution">
    <text evidence="1">The sequence shown here is derived from an EMBL/GenBank/DDBJ whole genome shotgun (WGS) entry which is preliminary data.</text>
</comment>
<dbReference type="EMBL" id="JAJFAZ020000003">
    <property type="protein sequence ID" value="KAI5338562.1"/>
    <property type="molecule type" value="Genomic_DNA"/>
</dbReference>
<proteinExistence type="predicted"/>
<sequence length="96" mass="10754">MSSMLTKLKANWMSVDIVISEGNIYRRQLVSITRRMKAWKFCELRRDSELFPAKNRCSKGRDQSGKEEEAAVVRLVPVPSVGVECGGSYGGLKETS</sequence>
<gene>
    <name evidence="1" type="ORF">L3X38_017833</name>
</gene>
<evidence type="ECO:0000313" key="1">
    <source>
        <dbReference type="EMBL" id="KAI5338562.1"/>
    </source>
</evidence>
<evidence type="ECO:0000313" key="2">
    <source>
        <dbReference type="Proteomes" id="UP001054821"/>
    </source>
</evidence>
<name>A0AAD4W9W0_PRUDU</name>
<accession>A0AAD4W9W0</accession>
<reference evidence="1 2" key="1">
    <citation type="journal article" date="2022" name="G3 (Bethesda)">
        <title>Whole-genome sequence and methylome profiling of the almond [Prunus dulcis (Mill.) D.A. Webb] cultivar 'Nonpareil'.</title>
        <authorList>
            <person name="D'Amico-Willman K.M."/>
            <person name="Ouma W.Z."/>
            <person name="Meulia T."/>
            <person name="Sideli G.M."/>
            <person name="Gradziel T.M."/>
            <person name="Fresnedo-Ramirez J."/>
        </authorList>
    </citation>
    <scope>NUCLEOTIDE SEQUENCE [LARGE SCALE GENOMIC DNA]</scope>
    <source>
        <strain evidence="1">Clone GOH B32 T37-40</strain>
    </source>
</reference>
<dbReference type="Proteomes" id="UP001054821">
    <property type="component" value="Chromosome 3"/>
</dbReference>
<organism evidence="1 2">
    <name type="scientific">Prunus dulcis</name>
    <name type="common">Almond</name>
    <name type="synonym">Amygdalus dulcis</name>
    <dbReference type="NCBI Taxonomy" id="3755"/>
    <lineage>
        <taxon>Eukaryota</taxon>
        <taxon>Viridiplantae</taxon>
        <taxon>Streptophyta</taxon>
        <taxon>Embryophyta</taxon>
        <taxon>Tracheophyta</taxon>
        <taxon>Spermatophyta</taxon>
        <taxon>Magnoliopsida</taxon>
        <taxon>eudicotyledons</taxon>
        <taxon>Gunneridae</taxon>
        <taxon>Pentapetalae</taxon>
        <taxon>rosids</taxon>
        <taxon>fabids</taxon>
        <taxon>Rosales</taxon>
        <taxon>Rosaceae</taxon>
        <taxon>Amygdaloideae</taxon>
        <taxon>Amygdaleae</taxon>
        <taxon>Prunus</taxon>
    </lineage>
</organism>
<dbReference type="AlphaFoldDB" id="A0AAD4W9W0"/>
<protein>
    <submittedName>
        <fullName evidence="1">Uncharacterized protein</fullName>
    </submittedName>
</protein>
<keyword evidence="2" id="KW-1185">Reference proteome</keyword>